<accession>A0ABS8V5W6</accession>
<comment type="caution">
    <text evidence="1">The sequence shown here is derived from an EMBL/GenBank/DDBJ whole genome shotgun (WGS) entry which is preliminary data.</text>
</comment>
<dbReference type="InterPro" id="IPR032675">
    <property type="entry name" value="LRR_dom_sf"/>
</dbReference>
<proteinExistence type="predicted"/>
<dbReference type="PANTHER" id="PTHR15140:SF37">
    <property type="entry name" value="UBIQUITIN-LIKE DOMAIN-CONTAINING PROTEIN"/>
    <property type="match status" value="1"/>
</dbReference>
<dbReference type="Gene3D" id="3.80.10.10">
    <property type="entry name" value="Ribonuclease Inhibitor"/>
    <property type="match status" value="1"/>
</dbReference>
<dbReference type="SUPFAM" id="SSF52058">
    <property type="entry name" value="L domain-like"/>
    <property type="match status" value="1"/>
</dbReference>
<dbReference type="EMBL" id="JACEIK010003453">
    <property type="protein sequence ID" value="MCD9641772.1"/>
    <property type="molecule type" value="Genomic_DNA"/>
</dbReference>
<name>A0ABS8V5W6_DATST</name>
<keyword evidence="2" id="KW-1185">Reference proteome</keyword>
<sequence>MKDSEKKEMNLDGIPDPRTFPLNVKKLTLTTGYLDWKDMKTIGLLPNLEVLKVRYNCFSGPVWETCEEGFCNLKFLELCDLDIQQWVSSDSDHFPNLQFLMVIKCRLLHGIPLSFGYSLTLQKISVNHSSNWAEESAKEIQQLQLEMVARDQLEILIADNVDYNG</sequence>
<reference evidence="1 2" key="1">
    <citation type="journal article" date="2021" name="BMC Genomics">
        <title>Datura genome reveals duplications of psychoactive alkaloid biosynthetic genes and high mutation rate following tissue culture.</title>
        <authorList>
            <person name="Rajewski A."/>
            <person name="Carter-House D."/>
            <person name="Stajich J."/>
            <person name="Litt A."/>
        </authorList>
    </citation>
    <scope>NUCLEOTIDE SEQUENCE [LARGE SCALE GENOMIC DNA]</scope>
    <source>
        <strain evidence="1">AR-01</strain>
    </source>
</reference>
<protein>
    <submittedName>
        <fullName evidence="1">Uncharacterized protein</fullName>
    </submittedName>
</protein>
<evidence type="ECO:0000313" key="2">
    <source>
        <dbReference type="Proteomes" id="UP000823775"/>
    </source>
</evidence>
<organism evidence="1 2">
    <name type="scientific">Datura stramonium</name>
    <name type="common">Jimsonweed</name>
    <name type="synonym">Common thornapple</name>
    <dbReference type="NCBI Taxonomy" id="4076"/>
    <lineage>
        <taxon>Eukaryota</taxon>
        <taxon>Viridiplantae</taxon>
        <taxon>Streptophyta</taxon>
        <taxon>Embryophyta</taxon>
        <taxon>Tracheophyta</taxon>
        <taxon>Spermatophyta</taxon>
        <taxon>Magnoliopsida</taxon>
        <taxon>eudicotyledons</taxon>
        <taxon>Gunneridae</taxon>
        <taxon>Pentapetalae</taxon>
        <taxon>asterids</taxon>
        <taxon>lamiids</taxon>
        <taxon>Solanales</taxon>
        <taxon>Solanaceae</taxon>
        <taxon>Solanoideae</taxon>
        <taxon>Datureae</taxon>
        <taxon>Datura</taxon>
    </lineage>
</organism>
<gene>
    <name evidence="1" type="ORF">HAX54_028207</name>
</gene>
<evidence type="ECO:0000313" key="1">
    <source>
        <dbReference type="EMBL" id="MCD9641772.1"/>
    </source>
</evidence>
<dbReference type="PANTHER" id="PTHR15140">
    <property type="entry name" value="TUBULIN-SPECIFIC CHAPERONE E"/>
    <property type="match status" value="1"/>
</dbReference>
<dbReference type="Proteomes" id="UP000823775">
    <property type="component" value="Unassembled WGS sequence"/>
</dbReference>